<gene>
    <name evidence="2" type="ORF">KVT40_007280</name>
</gene>
<organism evidence="2 3">
    <name type="scientific">Elsinoe batatas</name>
    <dbReference type="NCBI Taxonomy" id="2601811"/>
    <lineage>
        <taxon>Eukaryota</taxon>
        <taxon>Fungi</taxon>
        <taxon>Dikarya</taxon>
        <taxon>Ascomycota</taxon>
        <taxon>Pezizomycotina</taxon>
        <taxon>Dothideomycetes</taxon>
        <taxon>Dothideomycetidae</taxon>
        <taxon>Myriangiales</taxon>
        <taxon>Elsinoaceae</taxon>
        <taxon>Elsinoe</taxon>
    </lineage>
</organism>
<dbReference type="OrthoDB" id="5362656at2759"/>
<evidence type="ECO:0000313" key="3">
    <source>
        <dbReference type="Proteomes" id="UP000809789"/>
    </source>
</evidence>
<sequence>MPVSTRPQRTHPGISSATSKRRKPSQSTKPIYRIPQNNHLLITTPGVVYAWDTLGVHKIFNSSRQGILAAKASKDGSQVLAVANSQVVVLHDCKRDREESWGLSSPDGHFRLLEYTSDAKSLFLSTTLAGAIQCYSVREARMSRPGEEHPSPPTVLAVNANAQLLISASENPPVTYIQNVNLGTPAHKLEPSASTTPVVVAGFHPDRPDIFLLGFKDGTLAAYDATKMARKNGVRMDVNSSLDMEGQAGEISSFKRLHRTTNKSSVGSGYSYTTSEYDQSVSPVHDRGVGVSAAAFVPGTLSTAVSVGSDGQCHIVDFADNGVVLKTWNLHAHATSVAILQSRKMAGPSRVKTDQPDPQQEQKD</sequence>
<feature type="region of interest" description="Disordered" evidence="1">
    <location>
        <begin position="344"/>
        <end position="364"/>
    </location>
</feature>
<protein>
    <recommendedName>
        <fullName evidence="4">WD40 repeat-like protein</fullName>
    </recommendedName>
</protein>
<dbReference type="InterPro" id="IPR036322">
    <property type="entry name" value="WD40_repeat_dom_sf"/>
</dbReference>
<reference evidence="2" key="1">
    <citation type="submission" date="2021-07" db="EMBL/GenBank/DDBJ databases">
        <title>Elsinoe batatas strain:CRI-CJ2 Genome sequencing and assembly.</title>
        <authorList>
            <person name="Huang L."/>
        </authorList>
    </citation>
    <scope>NUCLEOTIDE SEQUENCE</scope>
    <source>
        <strain evidence="2">CRI-CJ2</strain>
    </source>
</reference>
<dbReference type="SUPFAM" id="SSF50978">
    <property type="entry name" value="WD40 repeat-like"/>
    <property type="match status" value="1"/>
</dbReference>
<evidence type="ECO:0000256" key="1">
    <source>
        <dbReference type="SAM" id="MobiDB-lite"/>
    </source>
</evidence>
<evidence type="ECO:0008006" key="4">
    <source>
        <dbReference type="Google" id="ProtNLM"/>
    </source>
</evidence>
<dbReference type="AlphaFoldDB" id="A0A8K0PHF0"/>
<dbReference type="InterPro" id="IPR001680">
    <property type="entry name" value="WD40_rpt"/>
</dbReference>
<name>A0A8K0PHF0_9PEZI</name>
<dbReference type="Proteomes" id="UP000809789">
    <property type="component" value="Unassembled WGS sequence"/>
</dbReference>
<dbReference type="InterPro" id="IPR015943">
    <property type="entry name" value="WD40/YVTN_repeat-like_dom_sf"/>
</dbReference>
<accession>A0A8K0PHF0</accession>
<dbReference type="Gene3D" id="2.130.10.10">
    <property type="entry name" value="YVTN repeat-like/Quinoprotein amine dehydrogenase"/>
    <property type="match status" value="2"/>
</dbReference>
<dbReference type="EMBL" id="JAESVG020000008">
    <property type="protein sequence ID" value="KAG8625529.1"/>
    <property type="molecule type" value="Genomic_DNA"/>
</dbReference>
<dbReference type="SMART" id="SM00320">
    <property type="entry name" value="WD40"/>
    <property type="match status" value="3"/>
</dbReference>
<evidence type="ECO:0000313" key="2">
    <source>
        <dbReference type="EMBL" id="KAG8625529.1"/>
    </source>
</evidence>
<feature type="region of interest" description="Disordered" evidence="1">
    <location>
        <begin position="1"/>
        <end position="30"/>
    </location>
</feature>
<proteinExistence type="predicted"/>
<keyword evidence="3" id="KW-1185">Reference proteome</keyword>
<feature type="compositionally biased region" description="Basic and acidic residues" evidence="1">
    <location>
        <begin position="351"/>
        <end position="364"/>
    </location>
</feature>
<comment type="caution">
    <text evidence="2">The sequence shown here is derived from an EMBL/GenBank/DDBJ whole genome shotgun (WGS) entry which is preliminary data.</text>
</comment>